<dbReference type="GO" id="GO:0032389">
    <property type="term" value="C:MutLalpha complex"/>
    <property type="evidence" value="ECO:0007669"/>
    <property type="project" value="TreeGrafter"/>
</dbReference>
<sequence length="81" mass="8985">MNEITKKEVFRIESDVSSRISTAQVIISLSSAVRQLIDNSLDASAQCIEIRVKNNGFESVEVIDDGTGIDEESFQSLCEFQ</sequence>
<dbReference type="OrthoDB" id="10263226at2759"/>
<comment type="similarity">
    <text evidence="1">Belongs to the DNA mismatch repair MutL/HexB family.</text>
</comment>
<dbReference type="GO" id="GO:0006298">
    <property type="term" value="P:mismatch repair"/>
    <property type="evidence" value="ECO:0007669"/>
    <property type="project" value="InterPro"/>
</dbReference>
<dbReference type="Gene3D" id="3.30.565.10">
    <property type="entry name" value="Histidine kinase-like ATPase, C-terminal domain"/>
    <property type="match status" value="1"/>
</dbReference>
<dbReference type="InterPro" id="IPR036890">
    <property type="entry name" value="HATPase_C_sf"/>
</dbReference>
<dbReference type="AlphaFoldDB" id="A0A3P7IE05"/>
<evidence type="ECO:0000313" key="2">
    <source>
        <dbReference type="EMBL" id="VDM71431.1"/>
    </source>
</evidence>
<evidence type="ECO:0008006" key="4">
    <source>
        <dbReference type="Google" id="ProtNLM"/>
    </source>
</evidence>
<dbReference type="Proteomes" id="UP000270094">
    <property type="component" value="Unassembled WGS sequence"/>
</dbReference>
<proteinExistence type="inferred from homology"/>
<reference evidence="2 3" key="1">
    <citation type="submission" date="2018-11" db="EMBL/GenBank/DDBJ databases">
        <authorList>
            <consortium name="Pathogen Informatics"/>
        </authorList>
    </citation>
    <scope>NUCLEOTIDE SEQUENCE [LARGE SCALE GENOMIC DNA]</scope>
</reference>
<dbReference type="InterPro" id="IPR038973">
    <property type="entry name" value="MutL/Mlh/Pms-like"/>
</dbReference>
<dbReference type="GO" id="GO:0016887">
    <property type="term" value="F:ATP hydrolysis activity"/>
    <property type="evidence" value="ECO:0007669"/>
    <property type="project" value="InterPro"/>
</dbReference>
<name>A0A3P7IE05_STRVU</name>
<evidence type="ECO:0000313" key="3">
    <source>
        <dbReference type="Proteomes" id="UP000270094"/>
    </source>
</evidence>
<keyword evidence="3" id="KW-1185">Reference proteome</keyword>
<dbReference type="Pfam" id="PF13589">
    <property type="entry name" value="HATPase_c_3"/>
    <property type="match status" value="1"/>
</dbReference>
<dbReference type="PANTHER" id="PTHR10073">
    <property type="entry name" value="DNA MISMATCH REPAIR PROTEIN MLH, PMS, MUTL"/>
    <property type="match status" value="1"/>
</dbReference>
<protein>
    <recommendedName>
        <fullName evidence="4">Histidine kinase/HSP90-like ATPase domain-containing protein</fullName>
    </recommendedName>
</protein>
<accession>A0A3P7IE05</accession>
<dbReference type="GO" id="GO:0140664">
    <property type="term" value="F:ATP-dependent DNA damage sensor activity"/>
    <property type="evidence" value="ECO:0007669"/>
    <property type="project" value="InterPro"/>
</dbReference>
<evidence type="ECO:0000256" key="1">
    <source>
        <dbReference type="ARBA" id="ARBA00006082"/>
    </source>
</evidence>
<dbReference type="EMBL" id="UYYB01020370">
    <property type="protein sequence ID" value="VDM71431.1"/>
    <property type="molecule type" value="Genomic_DNA"/>
</dbReference>
<gene>
    <name evidence="2" type="ORF">SVUK_LOCUS6429</name>
</gene>
<dbReference type="PANTHER" id="PTHR10073:SF52">
    <property type="entry name" value="MISMATCH REPAIR ENDONUCLEASE PMS2"/>
    <property type="match status" value="1"/>
</dbReference>
<dbReference type="SUPFAM" id="SSF55874">
    <property type="entry name" value="ATPase domain of HSP90 chaperone/DNA topoisomerase II/histidine kinase"/>
    <property type="match status" value="1"/>
</dbReference>
<organism evidence="2 3">
    <name type="scientific">Strongylus vulgaris</name>
    <name type="common">Blood worm</name>
    <dbReference type="NCBI Taxonomy" id="40348"/>
    <lineage>
        <taxon>Eukaryota</taxon>
        <taxon>Metazoa</taxon>
        <taxon>Ecdysozoa</taxon>
        <taxon>Nematoda</taxon>
        <taxon>Chromadorea</taxon>
        <taxon>Rhabditida</taxon>
        <taxon>Rhabditina</taxon>
        <taxon>Rhabditomorpha</taxon>
        <taxon>Strongyloidea</taxon>
        <taxon>Strongylidae</taxon>
        <taxon>Strongylus</taxon>
    </lineage>
</organism>